<keyword evidence="12" id="KW-1185">Reference proteome</keyword>
<keyword evidence="4" id="KW-0997">Cell inner membrane</keyword>
<feature type="transmembrane region" description="Helical" evidence="10">
    <location>
        <begin position="91"/>
        <end position="112"/>
    </location>
</feature>
<dbReference type="Proteomes" id="UP000680304">
    <property type="component" value="Unassembled WGS sequence"/>
</dbReference>
<feature type="transmembrane region" description="Helical" evidence="10">
    <location>
        <begin position="6"/>
        <end position="25"/>
    </location>
</feature>
<feature type="transmembrane region" description="Helical" evidence="10">
    <location>
        <begin position="189"/>
        <end position="209"/>
    </location>
</feature>
<dbReference type="Pfam" id="PF02653">
    <property type="entry name" value="BPD_transp_2"/>
    <property type="match status" value="1"/>
</dbReference>
<reference evidence="11 12" key="1">
    <citation type="submission" date="2021-04" db="EMBL/GenBank/DDBJ databases">
        <title>Draft genome sequence of Paenibacillus cisolokensis, LC2-13A.</title>
        <authorList>
            <person name="Uke A."/>
            <person name="Chhe C."/>
            <person name="Baramee S."/>
            <person name="Kosugi A."/>
        </authorList>
    </citation>
    <scope>NUCLEOTIDE SEQUENCE [LARGE SCALE GENOMIC DNA]</scope>
    <source>
        <strain evidence="11 12">LC2-13A</strain>
    </source>
</reference>
<accession>A0ABQ4N1F0</accession>
<keyword evidence="3" id="KW-1003">Cell membrane</keyword>
<keyword evidence="5 10" id="KW-0812">Transmembrane</keyword>
<keyword evidence="6" id="KW-0029">Amino-acid transport</keyword>
<sequence>MLLQQLTNGLTIGMIYALIALGYTMVYGILKIVNFAHGDIFMIGSFLGLFFMQEFRLPLYLAFLLAAAATAIIGILIERLAYRPLRMADRIVPLISALGVSTLLVSLAQKLWGTEMHPFPTAFGSRTYTFGNVTFSEIQILILVLSFVLMLALQLFVTRTKTGIAMRATSMSLTHAALMGINTNRMISLAFAIGSALASCAGIMVGIYYNAVYPTMGYMAGINAFTAAVLGGIGNIPGAMLGGVLLGLVETLGGAYISTQYKSVISFSILIIVLLVKPSGILGSKEINKV</sequence>
<comment type="caution">
    <text evidence="11">The sequence shown here is derived from an EMBL/GenBank/DDBJ whole genome shotgun (WGS) entry which is preliminary data.</text>
</comment>
<evidence type="ECO:0000256" key="10">
    <source>
        <dbReference type="SAM" id="Phobius"/>
    </source>
</evidence>
<dbReference type="InterPro" id="IPR052157">
    <property type="entry name" value="BCAA_transport_permease"/>
</dbReference>
<evidence type="ECO:0000256" key="9">
    <source>
        <dbReference type="ARBA" id="ARBA00037998"/>
    </source>
</evidence>
<evidence type="ECO:0000256" key="3">
    <source>
        <dbReference type="ARBA" id="ARBA00022475"/>
    </source>
</evidence>
<evidence type="ECO:0000313" key="11">
    <source>
        <dbReference type="EMBL" id="GIQ62007.1"/>
    </source>
</evidence>
<dbReference type="EMBL" id="BOVJ01000017">
    <property type="protein sequence ID" value="GIQ62007.1"/>
    <property type="molecule type" value="Genomic_DNA"/>
</dbReference>
<evidence type="ECO:0000313" key="12">
    <source>
        <dbReference type="Proteomes" id="UP000680304"/>
    </source>
</evidence>
<organism evidence="11 12">
    <name type="scientific">Paenibacillus cisolokensis</name>
    <dbReference type="NCBI Taxonomy" id="1658519"/>
    <lineage>
        <taxon>Bacteria</taxon>
        <taxon>Bacillati</taxon>
        <taxon>Bacillota</taxon>
        <taxon>Bacilli</taxon>
        <taxon>Bacillales</taxon>
        <taxon>Paenibacillaceae</taxon>
        <taxon>Paenibacillus</taxon>
    </lineage>
</organism>
<comment type="subcellular location">
    <subcellularLocation>
        <location evidence="1">Cell membrane</location>
        <topology evidence="1">Multi-pass membrane protein</topology>
    </subcellularLocation>
</comment>
<keyword evidence="8 10" id="KW-0472">Membrane</keyword>
<keyword evidence="2" id="KW-0813">Transport</keyword>
<dbReference type="PANTHER" id="PTHR11795:SF371">
    <property type="entry name" value="HIGH-AFFINITY BRANCHED-CHAIN AMINO ACID TRANSPORT SYSTEM PERMEASE PROTEIN LIVH"/>
    <property type="match status" value="1"/>
</dbReference>
<evidence type="ECO:0000256" key="2">
    <source>
        <dbReference type="ARBA" id="ARBA00022448"/>
    </source>
</evidence>
<keyword evidence="7 10" id="KW-1133">Transmembrane helix</keyword>
<evidence type="ECO:0000256" key="7">
    <source>
        <dbReference type="ARBA" id="ARBA00022989"/>
    </source>
</evidence>
<name>A0ABQ4N1F0_9BACL</name>
<evidence type="ECO:0000256" key="6">
    <source>
        <dbReference type="ARBA" id="ARBA00022970"/>
    </source>
</evidence>
<proteinExistence type="inferred from homology"/>
<feature type="transmembrane region" description="Helical" evidence="10">
    <location>
        <begin position="264"/>
        <end position="283"/>
    </location>
</feature>
<comment type="similarity">
    <text evidence="9">Belongs to the binding-protein-dependent transport system permease family. LivHM subfamily.</text>
</comment>
<dbReference type="PANTHER" id="PTHR11795">
    <property type="entry name" value="BRANCHED-CHAIN AMINO ACID TRANSPORT SYSTEM PERMEASE PROTEIN LIVH"/>
    <property type="match status" value="1"/>
</dbReference>
<dbReference type="InterPro" id="IPR001851">
    <property type="entry name" value="ABC_transp_permease"/>
</dbReference>
<feature type="transmembrane region" description="Helical" evidence="10">
    <location>
        <begin position="57"/>
        <end position="79"/>
    </location>
</feature>
<feature type="transmembrane region" description="Helical" evidence="10">
    <location>
        <begin position="138"/>
        <end position="157"/>
    </location>
</feature>
<evidence type="ECO:0000256" key="4">
    <source>
        <dbReference type="ARBA" id="ARBA00022519"/>
    </source>
</evidence>
<gene>
    <name evidence="11" type="primary">livH</name>
    <name evidence="11" type="ORF">PACILC2_05750</name>
</gene>
<evidence type="ECO:0000256" key="8">
    <source>
        <dbReference type="ARBA" id="ARBA00023136"/>
    </source>
</evidence>
<evidence type="ECO:0000256" key="5">
    <source>
        <dbReference type="ARBA" id="ARBA00022692"/>
    </source>
</evidence>
<protein>
    <submittedName>
        <fullName evidence="11">Branched-chain amino acid ABC transporter permease</fullName>
    </submittedName>
</protein>
<dbReference type="CDD" id="cd06582">
    <property type="entry name" value="TM_PBP1_LivH_like"/>
    <property type="match status" value="1"/>
</dbReference>
<dbReference type="RefSeq" id="WP_213527267.1">
    <property type="nucleotide sequence ID" value="NZ_BOVJ01000017.1"/>
</dbReference>
<evidence type="ECO:0000256" key="1">
    <source>
        <dbReference type="ARBA" id="ARBA00004651"/>
    </source>
</evidence>